<dbReference type="Gene3D" id="2.160.10.10">
    <property type="entry name" value="Hexapeptide repeat proteins"/>
    <property type="match status" value="1"/>
</dbReference>
<keyword evidence="2" id="KW-0808">Transferase</keyword>
<comment type="caution">
    <text evidence="4">The sequence shown here is derived from an EMBL/GenBank/DDBJ whole genome shotgun (WGS) entry which is preliminary data.</text>
</comment>
<dbReference type="Pfam" id="PF14602">
    <property type="entry name" value="Hexapep_2"/>
    <property type="match status" value="1"/>
</dbReference>
<dbReference type="InterPro" id="IPR011004">
    <property type="entry name" value="Trimer_LpxA-like_sf"/>
</dbReference>
<dbReference type="InterPro" id="IPR051159">
    <property type="entry name" value="Hexapeptide_acetyltransf"/>
</dbReference>
<dbReference type="InterPro" id="IPR001451">
    <property type="entry name" value="Hexapep"/>
</dbReference>
<sequence length="198" mass="20975">MNLTEFLRHVDAGLPVRAGTPAAAFQTRRAVEVQRLTAELNTGYRTPEEIRALMERITGRAVPESFALFPPFTTDFGANIHLGERVFVNSGCRFQDQGGIWIGDRCFIGHDVVMATLDHSLAVADRATTHPAPIRLGSDVWVGAKVVITSGVSIGDGAVVAAGAVVTRDVPPCTIVGGVPAKVIRCLTDEEAGTAVGK</sequence>
<dbReference type="Proteomes" id="UP001072034">
    <property type="component" value="Unassembled WGS sequence"/>
</dbReference>
<protein>
    <submittedName>
        <fullName evidence="4">DapH/DapD/GlmU-related protein</fullName>
    </submittedName>
</protein>
<dbReference type="PANTHER" id="PTHR23416">
    <property type="entry name" value="SIALIC ACID SYNTHASE-RELATED"/>
    <property type="match status" value="1"/>
</dbReference>
<dbReference type="SUPFAM" id="SSF51161">
    <property type="entry name" value="Trimeric LpxA-like enzymes"/>
    <property type="match status" value="1"/>
</dbReference>
<dbReference type="PROSITE" id="PS00101">
    <property type="entry name" value="HEXAPEP_TRANSFERASES"/>
    <property type="match status" value="1"/>
</dbReference>
<name>A0ABT4ICD3_9ACTO</name>
<keyword evidence="3" id="KW-0677">Repeat</keyword>
<dbReference type="EMBL" id="JAPTMY010000050">
    <property type="protein sequence ID" value="MCZ0859388.1"/>
    <property type="molecule type" value="Genomic_DNA"/>
</dbReference>
<dbReference type="InterPro" id="IPR018357">
    <property type="entry name" value="Hexapep_transf_CS"/>
</dbReference>
<dbReference type="PANTHER" id="PTHR23416:SF23">
    <property type="entry name" value="ACETYLTRANSFERASE C18B11.09C-RELATED"/>
    <property type="match status" value="1"/>
</dbReference>
<organism evidence="4 5">
    <name type="scientific">Actinomyces israelii</name>
    <dbReference type="NCBI Taxonomy" id="1659"/>
    <lineage>
        <taxon>Bacteria</taxon>
        <taxon>Bacillati</taxon>
        <taxon>Actinomycetota</taxon>
        <taxon>Actinomycetes</taxon>
        <taxon>Actinomycetales</taxon>
        <taxon>Actinomycetaceae</taxon>
        <taxon>Actinomyces</taxon>
    </lineage>
</organism>
<proteinExistence type="inferred from homology"/>
<reference evidence="4" key="1">
    <citation type="submission" date="2022-10" db="EMBL/GenBank/DDBJ databases">
        <title>Genome sequence of Actinomyces israelii ATCC 10048.</title>
        <authorList>
            <person name="Watt R.M."/>
            <person name="Tong W.M."/>
        </authorList>
    </citation>
    <scope>NUCLEOTIDE SEQUENCE</scope>
    <source>
        <strain evidence="4">ATCC 10048</strain>
    </source>
</reference>
<evidence type="ECO:0000313" key="5">
    <source>
        <dbReference type="Proteomes" id="UP001072034"/>
    </source>
</evidence>
<dbReference type="RefSeq" id="WP_268918605.1">
    <property type="nucleotide sequence ID" value="NZ_CP124548.1"/>
</dbReference>
<evidence type="ECO:0000256" key="3">
    <source>
        <dbReference type="ARBA" id="ARBA00022737"/>
    </source>
</evidence>
<accession>A0ABT4ICD3</accession>
<evidence type="ECO:0000256" key="1">
    <source>
        <dbReference type="ARBA" id="ARBA00007274"/>
    </source>
</evidence>
<evidence type="ECO:0000256" key="2">
    <source>
        <dbReference type="ARBA" id="ARBA00022679"/>
    </source>
</evidence>
<evidence type="ECO:0000313" key="4">
    <source>
        <dbReference type="EMBL" id="MCZ0859388.1"/>
    </source>
</evidence>
<keyword evidence="5" id="KW-1185">Reference proteome</keyword>
<comment type="similarity">
    <text evidence="1">Belongs to the transferase hexapeptide repeat family.</text>
</comment>
<gene>
    <name evidence="4" type="ORF">OHJ16_15230</name>
</gene>